<dbReference type="AlphaFoldDB" id="A0AB39HVG7"/>
<reference evidence="1" key="1">
    <citation type="submission" date="2024-07" db="EMBL/GenBank/DDBJ databases">
        <title>Identification and characteristics of a novel species of coltsfoot's symbiotic bacteria.</title>
        <authorList>
            <person name="Juszczyk A."/>
            <person name="Jasielczuk I."/>
            <person name="Gurgul A."/>
            <person name="Rogala M."/>
            <person name="Kowalczyk A."/>
            <person name="Szmatola T."/>
            <person name="Kosecka-Strojek M."/>
            <person name="Arent Z."/>
            <person name="Latowski D."/>
        </authorList>
    </citation>
    <scope>NUCLEOTIDE SEQUENCE</scope>
    <source>
        <strain evidence="1">Hg7Tf</strain>
    </source>
</reference>
<name>A0AB39HVG7_9PSED</name>
<evidence type="ECO:0000313" key="1">
    <source>
        <dbReference type="EMBL" id="XDK34684.1"/>
    </source>
</evidence>
<gene>
    <name evidence="1" type="ORF">AB4Y39_13170</name>
</gene>
<evidence type="ECO:0008006" key="2">
    <source>
        <dbReference type="Google" id="ProtNLM"/>
    </source>
</evidence>
<organism evidence="1">
    <name type="scientific">Pseudomonas sp. Hg7Tf</name>
    <dbReference type="NCBI Taxonomy" id="3236988"/>
    <lineage>
        <taxon>Bacteria</taxon>
        <taxon>Pseudomonadati</taxon>
        <taxon>Pseudomonadota</taxon>
        <taxon>Gammaproteobacteria</taxon>
        <taxon>Pseudomonadales</taxon>
        <taxon>Pseudomonadaceae</taxon>
        <taxon>Pseudomonas</taxon>
    </lineage>
</organism>
<dbReference type="RefSeq" id="WP_280041978.1">
    <property type="nucleotide sequence ID" value="NZ_CP162607.1"/>
</dbReference>
<sequence length="162" mass="18053">MSQVIAEETFALAKYGRIWRVSHAWEMAAAATFHFGFVVGERDMIALSREYFTMSTALKVELFQATWSAGSPAKTINRRLEFKDLPPPVQWHQGVTPGALGTAITGFEIESTSSNRIGKDGDKEPFIHTAMTSYVLQVTHTGSGTQPFTFAADYRIKNPQEY</sequence>
<protein>
    <recommendedName>
        <fullName evidence="2">Type VI secretion system tube protein Hcp</fullName>
    </recommendedName>
</protein>
<accession>A0AB39HVG7</accession>
<dbReference type="EMBL" id="CP162607">
    <property type="protein sequence ID" value="XDK34684.1"/>
    <property type="molecule type" value="Genomic_DNA"/>
</dbReference>
<proteinExistence type="predicted"/>